<evidence type="ECO:0000313" key="2">
    <source>
        <dbReference type="EMBL" id="RIA84198.1"/>
    </source>
</evidence>
<reference evidence="2 3" key="1">
    <citation type="submission" date="2018-06" db="EMBL/GenBank/DDBJ databases">
        <title>Comparative genomics reveals the genomic features of Rhizophagus irregularis, R. cerebriforme, R. diaphanum and Gigaspora rosea, and their symbiotic lifestyle signature.</title>
        <authorList>
            <person name="Morin E."/>
            <person name="San Clemente H."/>
            <person name="Chen E.C.H."/>
            <person name="De La Providencia I."/>
            <person name="Hainaut M."/>
            <person name="Kuo A."/>
            <person name="Kohler A."/>
            <person name="Murat C."/>
            <person name="Tang N."/>
            <person name="Roy S."/>
            <person name="Loubradou J."/>
            <person name="Henrissat B."/>
            <person name="Grigoriev I.V."/>
            <person name="Corradi N."/>
            <person name="Roux C."/>
            <person name="Martin F.M."/>
        </authorList>
    </citation>
    <scope>NUCLEOTIDE SEQUENCE [LARGE SCALE GENOMIC DNA]</scope>
    <source>
        <strain evidence="2 3">DAOM 227022</strain>
    </source>
</reference>
<gene>
    <name evidence="2" type="ORF">C1645_832646</name>
</gene>
<organism evidence="2 3">
    <name type="scientific">Glomus cerebriforme</name>
    <dbReference type="NCBI Taxonomy" id="658196"/>
    <lineage>
        <taxon>Eukaryota</taxon>
        <taxon>Fungi</taxon>
        <taxon>Fungi incertae sedis</taxon>
        <taxon>Mucoromycota</taxon>
        <taxon>Glomeromycotina</taxon>
        <taxon>Glomeromycetes</taxon>
        <taxon>Glomerales</taxon>
        <taxon>Glomeraceae</taxon>
        <taxon>Glomus</taxon>
    </lineage>
</organism>
<dbReference type="OrthoDB" id="2375172at2759"/>
<accession>A0A397SDX2</accession>
<sequence length="331" mass="37202">LPSDKLSDKLAFLEANPSANIKKTLGGEELLAIETTILESFVTGKNYIIIVPPPPHFTFKKCVDEKKLVPGDKIIYQYTISPSDIKSNNWRNLWIELCDSKEKLIWRDFRHRMLNESNDITNRTRMLKLESVSQSSQQTEGENSIEDDTKISKKDAIDRILKSQSVYAIGPIFHENNTFPFIACWGEKSLSQPILEDLEKLFDYEFKVVSHQIIELVHCGNELSSNSGASGGSRGSKKGNHNSDGSSNGSRDDSDDLGRVGRDDGGDGNAGNKKGIMVTSMAFARSEDCNNKQQFVINLNLHAKINESSEIPKFSIDIDGKKRTYRTFRKY</sequence>
<dbReference type="AlphaFoldDB" id="A0A397SDX2"/>
<proteinExistence type="predicted"/>
<keyword evidence="3" id="KW-1185">Reference proteome</keyword>
<comment type="caution">
    <text evidence="2">The sequence shown here is derived from an EMBL/GenBank/DDBJ whole genome shotgun (WGS) entry which is preliminary data.</text>
</comment>
<protein>
    <submittedName>
        <fullName evidence="2">Uncharacterized protein</fullName>
    </submittedName>
</protein>
<feature type="non-terminal residue" evidence="2">
    <location>
        <position position="1"/>
    </location>
</feature>
<name>A0A397SDX2_9GLOM</name>
<feature type="compositionally biased region" description="Basic and acidic residues" evidence="1">
    <location>
        <begin position="250"/>
        <end position="265"/>
    </location>
</feature>
<evidence type="ECO:0000256" key="1">
    <source>
        <dbReference type="SAM" id="MobiDB-lite"/>
    </source>
</evidence>
<dbReference type="Proteomes" id="UP000265703">
    <property type="component" value="Unassembled WGS sequence"/>
</dbReference>
<evidence type="ECO:0000313" key="3">
    <source>
        <dbReference type="Proteomes" id="UP000265703"/>
    </source>
</evidence>
<dbReference type="EMBL" id="QKYT01000511">
    <property type="protein sequence ID" value="RIA84198.1"/>
    <property type="molecule type" value="Genomic_DNA"/>
</dbReference>
<feature type="region of interest" description="Disordered" evidence="1">
    <location>
        <begin position="225"/>
        <end position="273"/>
    </location>
</feature>